<dbReference type="InterPro" id="IPR004330">
    <property type="entry name" value="FAR1_DNA_bnd_dom"/>
</dbReference>
<dbReference type="PANTHER" id="PTHR46328">
    <property type="entry name" value="FAR-RED IMPAIRED RESPONSIVE (FAR1) FAMILY PROTEIN-RELATED"/>
    <property type="match status" value="1"/>
</dbReference>
<protein>
    <recommendedName>
        <fullName evidence="1">FAR1 domain-containing protein</fullName>
    </recommendedName>
</protein>
<reference evidence="2" key="1">
    <citation type="submission" date="2022-07" db="EMBL/GenBank/DDBJ databases">
        <authorList>
            <person name="Macas J."/>
            <person name="Novak P."/>
            <person name="Neumann P."/>
        </authorList>
    </citation>
    <scope>NUCLEOTIDE SEQUENCE</scope>
</reference>
<dbReference type="OrthoDB" id="1658585at2759"/>
<dbReference type="Pfam" id="PF03101">
    <property type="entry name" value="FAR1"/>
    <property type="match status" value="1"/>
</dbReference>
<feature type="non-terminal residue" evidence="2">
    <location>
        <position position="144"/>
    </location>
</feature>
<dbReference type="Proteomes" id="UP001152484">
    <property type="component" value="Unassembled WGS sequence"/>
</dbReference>
<evidence type="ECO:0000313" key="2">
    <source>
        <dbReference type="EMBL" id="CAH9108311.1"/>
    </source>
</evidence>
<dbReference type="AlphaFoldDB" id="A0A9P0ZNL2"/>
<name>A0A9P0ZNL2_CUSEU</name>
<proteinExistence type="predicted"/>
<feature type="domain" description="FAR1" evidence="1">
    <location>
        <begin position="51"/>
        <end position="142"/>
    </location>
</feature>
<keyword evidence="3" id="KW-1185">Reference proteome</keyword>
<gene>
    <name evidence="2" type="ORF">CEURO_LOCUS18067</name>
</gene>
<accession>A0A9P0ZNL2</accession>
<dbReference type="EMBL" id="CAMAPE010000051">
    <property type="protein sequence ID" value="CAH9108311.1"/>
    <property type="molecule type" value="Genomic_DNA"/>
</dbReference>
<organism evidence="2 3">
    <name type="scientific">Cuscuta europaea</name>
    <name type="common">European dodder</name>
    <dbReference type="NCBI Taxonomy" id="41803"/>
    <lineage>
        <taxon>Eukaryota</taxon>
        <taxon>Viridiplantae</taxon>
        <taxon>Streptophyta</taxon>
        <taxon>Embryophyta</taxon>
        <taxon>Tracheophyta</taxon>
        <taxon>Spermatophyta</taxon>
        <taxon>Magnoliopsida</taxon>
        <taxon>eudicotyledons</taxon>
        <taxon>Gunneridae</taxon>
        <taxon>Pentapetalae</taxon>
        <taxon>asterids</taxon>
        <taxon>lamiids</taxon>
        <taxon>Solanales</taxon>
        <taxon>Convolvulaceae</taxon>
        <taxon>Cuscuteae</taxon>
        <taxon>Cuscuta</taxon>
        <taxon>Cuscuta subgen. Cuscuta</taxon>
    </lineage>
</organism>
<dbReference type="PANTHER" id="PTHR46328:SF30">
    <property type="entry name" value="OS04G0641500 PROTEIN"/>
    <property type="match status" value="1"/>
</dbReference>
<evidence type="ECO:0000313" key="3">
    <source>
        <dbReference type="Proteomes" id="UP001152484"/>
    </source>
</evidence>
<evidence type="ECO:0000259" key="1">
    <source>
        <dbReference type="Pfam" id="PF03101"/>
    </source>
</evidence>
<sequence length="144" mass="16485">MDQVDDVDVVDVNSTPFLSTLFFKQWISSCPPDCKPVVGMTFSSLGDGFLFYNEYASMCRFEVRLGADNKHRDGTVLRKYFLCNKHGFKEDSVSNQKCVLKSEKMKSGQSTSRRTALKRTGCSAYKRVHFYSFGSYAVYYFHEA</sequence>
<comment type="caution">
    <text evidence="2">The sequence shown here is derived from an EMBL/GenBank/DDBJ whole genome shotgun (WGS) entry which is preliminary data.</text>
</comment>